<evidence type="ECO:0000313" key="2">
    <source>
        <dbReference type="Proteomes" id="UP000054560"/>
    </source>
</evidence>
<dbReference type="RefSeq" id="XP_014157859.1">
    <property type="nucleotide sequence ID" value="XM_014302384.1"/>
</dbReference>
<protein>
    <submittedName>
        <fullName evidence="1">Uncharacterized protein</fullName>
    </submittedName>
</protein>
<dbReference type="Proteomes" id="UP000054560">
    <property type="component" value="Unassembled WGS sequence"/>
</dbReference>
<accession>A0A0L0G4D4</accession>
<organism evidence="1 2">
    <name type="scientific">Sphaeroforma arctica JP610</name>
    <dbReference type="NCBI Taxonomy" id="667725"/>
    <lineage>
        <taxon>Eukaryota</taxon>
        <taxon>Ichthyosporea</taxon>
        <taxon>Ichthyophonida</taxon>
        <taxon>Sphaeroforma</taxon>
    </lineage>
</organism>
<dbReference type="GeneID" id="25904325"/>
<proteinExistence type="predicted"/>
<dbReference type="EMBL" id="KQ241798">
    <property type="protein sequence ID" value="KNC83957.1"/>
    <property type="molecule type" value="Genomic_DNA"/>
</dbReference>
<reference evidence="1 2" key="1">
    <citation type="submission" date="2011-02" db="EMBL/GenBank/DDBJ databases">
        <title>The Genome Sequence of Sphaeroforma arctica JP610.</title>
        <authorList>
            <consortium name="The Broad Institute Genome Sequencing Platform"/>
            <person name="Russ C."/>
            <person name="Cuomo C."/>
            <person name="Young S.K."/>
            <person name="Zeng Q."/>
            <person name="Gargeya S."/>
            <person name="Alvarado L."/>
            <person name="Berlin A."/>
            <person name="Chapman S.B."/>
            <person name="Chen Z."/>
            <person name="Freedman E."/>
            <person name="Gellesch M."/>
            <person name="Goldberg J."/>
            <person name="Griggs A."/>
            <person name="Gujja S."/>
            <person name="Heilman E."/>
            <person name="Heiman D."/>
            <person name="Howarth C."/>
            <person name="Mehta T."/>
            <person name="Neiman D."/>
            <person name="Pearson M."/>
            <person name="Roberts A."/>
            <person name="Saif S."/>
            <person name="Shea T."/>
            <person name="Shenoy N."/>
            <person name="Sisk P."/>
            <person name="Stolte C."/>
            <person name="Sykes S."/>
            <person name="White J."/>
            <person name="Yandava C."/>
            <person name="Burger G."/>
            <person name="Gray M.W."/>
            <person name="Holland P.W.H."/>
            <person name="King N."/>
            <person name="Lang F.B.F."/>
            <person name="Roger A.J."/>
            <person name="Ruiz-Trillo I."/>
            <person name="Haas B."/>
            <person name="Nusbaum C."/>
            <person name="Birren B."/>
        </authorList>
    </citation>
    <scope>NUCLEOTIDE SEQUENCE [LARGE SCALE GENOMIC DNA]</scope>
    <source>
        <strain evidence="1 2">JP610</strain>
    </source>
</reference>
<dbReference type="AlphaFoldDB" id="A0A0L0G4D4"/>
<sequence length="115" mass="13736">MSRKYDETFMLNIEATRGRPEVLLETRYMCTKSCSVDEGKPTPTIEYQLMDRNSTRRETVTCLRSFCFLHDSVIRQWTPTRFTRTWNGQNQGAVLDLFREMYQVMKLGQADYEWE</sequence>
<evidence type="ECO:0000313" key="1">
    <source>
        <dbReference type="EMBL" id="KNC83957.1"/>
    </source>
</evidence>
<name>A0A0L0G4D4_9EUKA</name>
<keyword evidence="2" id="KW-1185">Reference proteome</keyword>
<gene>
    <name evidence="1" type="ORF">SARC_03821</name>
</gene>